<sequence>MTDAVLSWARYFFRSLDMSTGLGDNPALENGNLSCIAYLLYPMGENKQFRLSISSEPDLIRKTVHLWLALTLHGYQSAYNFRALMAGLCIWEDTMPTMAEALSHHDMENVATVLIKGIIEDQSRRPQKYTDYIRSATLITFCGGTSENLCECLVARKSIMWCCRAIRILVSKPKRYSQRQMRSRGAALQHLFAYVHEASRAYVYNFAEALDFHFLESVLMVDHFLSLNESFPQEEVFQPKFYEILVEVLEHAETLTTYRSVLRRILRTVKHADKFEATLGEGHTAQRWYCLKRLALEREPGLHQYDLKESKGLFICDNRECPNKDINPRSPSQRCGGCSNVMYCSPECQKVDWKAVGGHRLTCLQSQSDRKDGKPHGISCIDYNFFVERCRTDIRIHLDLIRALRAQDLDEQAGNSEPVATVIVMSYCGPGNGVKMLRRDISTCPALMGVNNWRMLKKADEQVIIIMQIPYQVNPARFAFPLSKCGISL</sequence>
<keyword evidence="1" id="KW-0479">Metal-binding</keyword>
<dbReference type="OrthoDB" id="2935319at2759"/>
<protein>
    <recommendedName>
        <fullName evidence="5">MYND-type domain-containing protein</fullName>
    </recommendedName>
</protein>
<feature type="domain" description="MYND-type" evidence="5">
    <location>
        <begin position="318"/>
        <end position="363"/>
    </location>
</feature>
<evidence type="ECO:0000256" key="2">
    <source>
        <dbReference type="ARBA" id="ARBA00022771"/>
    </source>
</evidence>
<dbReference type="PROSITE" id="PS50865">
    <property type="entry name" value="ZF_MYND_2"/>
    <property type="match status" value="1"/>
</dbReference>
<gene>
    <name evidence="6" type="ORF">ARMGADRAFT_1168169</name>
</gene>
<evidence type="ECO:0000313" key="6">
    <source>
        <dbReference type="EMBL" id="PBK88269.1"/>
    </source>
</evidence>
<dbReference type="EMBL" id="KZ293674">
    <property type="protein sequence ID" value="PBK88269.1"/>
    <property type="molecule type" value="Genomic_DNA"/>
</dbReference>
<name>A0A2H3CYZ0_ARMGA</name>
<proteinExistence type="predicted"/>
<dbReference type="SUPFAM" id="SSF144232">
    <property type="entry name" value="HIT/MYND zinc finger-like"/>
    <property type="match status" value="1"/>
</dbReference>
<keyword evidence="7" id="KW-1185">Reference proteome</keyword>
<evidence type="ECO:0000313" key="7">
    <source>
        <dbReference type="Proteomes" id="UP000217790"/>
    </source>
</evidence>
<evidence type="ECO:0000256" key="3">
    <source>
        <dbReference type="ARBA" id="ARBA00022833"/>
    </source>
</evidence>
<reference evidence="7" key="1">
    <citation type="journal article" date="2017" name="Nat. Ecol. Evol.">
        <title>Genome expansion and lineage-specific genetic innovations in the forest pathogenic fungi Armillaria.</title>
        <authorList>
            <person name="Sipos G."/>
            <person name="Prasanna A.N."/>
            <person name="Walter M.C."/>
            <person name="O'Connor E."/>
            <person name="Balint B."/>
            <person name="Krizsan K."/>
            <person name="Kiss B."/>
            <person name="Hess J."/>
            <person name="Varga T."/>
            <person name="Slot J."/>
            <person name="Riley R."/>
            <person name="Boka B."/>
            <person name="Rigling D."/>
            <person name="Barry K."/>
            <person name="Lee J."/>
            <person name="Mihaltcheva S."/>
            <person name="LaButti K."/>
            <person name="Lipzen A."/>
            <person name="Waldron R."/>
            <person name="Moloney N.M."/>
            <person name="Sperisen C."/>
            <person name="Kredics L."/>
            <person name="Vagvoelgyi C."/>
            <person name="Patrignani A."/>
            <person name="Fitzpatrick D."/>
            <person name="Nagy I."/>
            <person name="Doyle S."/>
            <person name="Anderson J.B."/>
            <person name="Grigoriev I.V."/>
            <person name="Gueldener U."/>
            <person name="Muensterkoetter M."/>
            <person name="Nagy L.G."/>
        </authorList>
    </citation>
    <scope>NUCLEOTIDE SEQUENCE [LARGE SCALE GENOMIC DNA]</scope>
    <source>
        <strain evidence="7">Ar21-2</strain>
    </source>
</reference>
<dbReference type="STRING" id="47427.A0A2H3CYZ0"/>
<keyword evidence="2 4" id="KW-0863">Zinc-finger</keyword>
<evidence type="ECO:0000256" key="1">
    <source>
        <dbReference type="ARBA" id="ARBA00022723"/>
    </source>
</evidence>
<dbReference type="AlphaFoldDB" id="A0A2H3CYZ0"/>
<dbReference type="OMA" id="SHHDMEN"/>
<dbReference type="Pfam" id="PF01753">
    <property type="entry name" value="zf-MYND"/>
    <property type="match status" value="1"/>
</dbReference>
<keyword evidence="3" id="KW-0862">Zinc</keyword>
<dbReference type="Gene3D" id="6.10.140.2220">
    <property type="match status" value="1"/>
</dbReference>
<evidence type="ECO:0000259" key="5">
    <source>
        <dbReference type="PROSITE" id="PS50865"/>
    </source>
</evidence>
<organism evidence="6 7">
    <name type="scientific">Armillaria gallica</name>
    <name type="common">Bulbous honey fungus</name>
    <name type="synonym">Armillaria bulbosa</name>
    <dbReference type="NCBI Taxonomy" id="47427"/>
    <lineage>
        <taxon>Eukaryota</taxon>
        <taxon>Fungi</taxon>
        <taxon>Dikarya</taxon>
        <taxon>Basidiomycota</taxon>
        <taxon>Agaricomycotina</taxon>
        <taxon>Agaricomycetes</taxon>
        <taxon>Agaricomycetidae</taxon>
        <taxon>Agaricales</taxon>
        <taxon>Marasmiineae</taxon>
        <taxon>Physalacriaceae</taxon>
        <taxon>Armillaria</taxon>
    </lineage>
</organism>
<dbReference type="GO" id="GO:0008270">
    <property type="term" value="F:zinc ion binding"/>
    <property type="evidence" value="ECO:0007669"/>
    <property type="project" value="UniProtKB-KW"/>
</dbReference>
<dbReference type="InterPro" id="IPR002893">
    <property type="entry name" value="Znf_MYND"/>
</dbReference>
<dbReference type="InParanoid" id="A0A2H3CYZ0"/>
<evidence type="ECO:0000256" key="4">
    <source>
        <dbReference type="PROSITE-ProRule" id="PRU00134"/>
    </source>
</evidence>
<dbReference type="Proteomes" id="UP000217790">
    <property type="component" value="Unassembled WGS sequence"/>
</dbReference>
<accession>A0A2H3CYZ0</accession>